<dbReference type="EMBL" id="LGCN01000267">
    <property type="protein sequence ID" value="KOT27262.1"/>
    <property type="molecule type" value="Genomic_DNA"/>
</dbReference>
<feature type="region of interest" description="Disordered" evidence="1">
    <location>
        <begin position="1"/>
        <end position="25"/>
    </location>
</feature>
<name>A0A0M8QCX5_9ACTN</name>
<proteinExistence type="predicted"/>
<keyword evidence="3" id="KW-1185">Reference proteome</keyword>
<gene>
    <name evidence="2" type="ORF">ADK41_37175</name>
</gene>
<evidence type="ECO:0000313" key="3">
    <source>
        <dbReference type="Proteomes" id="UP000037773"/>
    </source>
</evidence>
<reference evidence="2 3" key="1">
    <citation type="submission" date="2015-07" db="EMBL/GenBank/DDBJ databases">
        <authorList>
            <person name="Noorani M."/>
        </authorList>
    </citation>
    <scope>NUCLEOTIDE SEQUENCE [LARGE SCALE GENOMIC DNA]</scope>
    <source>
        <strain evidence="2 3">NRRL B-24567</strain>
    </source>
</reference>
<evidence type="ECO:0000256" key="1">
    <source>
        <dbReference type="SAM" id="MobiDB-lite"/>
    </source>
</evidence>
<protein>
    <submittedName>
        <fullName evidence="2">Uncharacterized protein</fullName>
    </submittedName>
</protein>
<comment type="caution">
    <text evidence="2">The sequence shown here is derived from an EMBL/GenBank/DDBJ whole genome shotgun (WGS) entry which is preliminary data.</text>
</comment>
<organism evidence="2 3">
    <name type="scientific">Streptomyces caelestis</name>
    <dbReference type="NCBI Taxonomy" id="36816"/>
    <lineage>
        <taxon>Bacteria</taxon>
        <taxon>Bacillati</taxon>
        <taxon>Actinomycetota</taxon>
        <taxon>Actinomycetes</taxon>
        <taxon>Kitasatosporales</taxon>
        <taxon>Streptomycetaceae</taxon>
        <taxon>Streptomyces</taxon>
    </lineage>
</organism>
<accession>A0A0M8QCX5</accession>
<dbReference type="Proteomes" id="UP000037773">
    <property type="component" value="Unassembled WGS sequence"/>
</dbReference>
<evidence type="ECO:0000313" key="2">
    <source>
        <dbReference type="EMBL" id="KOT27262.1"/>
    </source>
</evidence>
<dbReference type="AlphaFoldDB" id="A0A0M8QCX5"/>
<sequence length="62" mass="6925">MVHLDHLPENLVRQLPEGTGPDRLPGRGDEYVAGLSLLLLPFMGRAHDGRLIDHVSLAFRVR</sequence>